<name>A0ACA9N563_9GLOM</name>
<organism evidence="1 2">
    <name type="scientific">Acaulospora colombiana</name>
    <dbReference type="NCBI Taxonomy" id="27376"/>
    <lineage>
        <taxon>Eukaryota</taxon>
        <taxon>Fungi</taxon>
        <taxon>Fungi incertae sedis</taxon>
        <taxon>Mucoromycota</taxon>
        <taxon>Glomeromycotina</taxon>
        <taxon>Glomeromycetes</taxon>
        <taxon>Diversisporales</taxon>
        <taxon>Acaulosporaceae</taxon>
        <taxon>Acaulospora</taxon>
    </lineage>
</organism>
<keyword evidence="2" id="KW-1185">Reference proteome</keyword>
<evidence type="ECO:0000313" key="2">
    <source>
        <dbReference type="Proteomes" id="UP000789525"/>
    </source>
</evidence>
<reference evidence="1" key="1">
    <citation type="submission" date="2021-06" db="EMBL/GenBank/DDBJ databases">
        <authorList>
            <person name="Kallberg Y."/>
            <person name="Tangrot J."/>
            <person name="Rosling A."/>
        </authorList>
    </citation>
    <scope>NUCLEOTIDE SEQUENCE</scope>
    <source>
        <strain evidence="1">CL356</strain>
    </source>
</reference>
<evidence type="ECO:0000313" key="1">
    <source>
        <dbReference type="EMBL" id="CAG8629372.1"/>
    </source>
</evidence>
<protein>
    <submittedName>
        <fullName evidence="1">3059_t:CDS:1</fullName>
    </submittedName>
</protein>
<dbReference type="Proteomes" id="UP000789525">
    <property type="component" value="Unassembled WGS sequence"/>
</dbReference>
<proteinExistence type="predicted"/>
<gene>
    <name evidence="1" type="ORF">ACOLOM_LOCUS7581</name>
</gene>
<sequence length="98" mass="10652">FSPDGRRLVTLGSESHLQLWDVKTGSLIIHMIAGEIVDSVHCAAYSHNGTLIASGGAKGNSTISLWDGVNGKLLQLLPRQYQSTIKFLLFALQERFGV</sequence>
<feature type="non-terminal residue" evidence="1">
    <location>
        <position position="1"/>
    </location>
</feature>
<comment type="caution">
    <text evidence="1">The sequence shown here is derived from an EMBL/GenBank/DDBJ whole genome shotgun (WGS) entry which is preliminary data.</text>
</comment>
<dbReference type="EMBL" id="CAJVPT010017851">
    <property type="protein sequence ID" value="CAG8629372.1"/>
    <property type="molecule type" value="Genomic_DNA"/>
</dbReference>
<accession>A0ACA9N563</accession>